<protein>
    <submittedName>
        <fullName evidence="2">Uncharacterized protein</fullName>
    </submittedName>
</protein>
<comment type="caution">
    <text evidence="2">The sequence shown here is derived from an EMBL/GenBank/DDBJ whole genome shotgun (WGS) entry which is preliminary data.</text>
</comment>
<feature type="region of interest" description="Disordered" evidence="1">
    <location>
        <begin position="68"/>
        <end position="87"/>
    </location>
</feature>
<organism evidence="2 3">
    <name type="scientific">Portunus trituberculatus</name>
    <name type="common">Swimming crab</name>
    <name type="synonym">Neptunus trituberculatus</name>
    <dbReference type="NCBI Taxonomy" id="210409"/>
    <lineage>
        <taxon>Eukaryota</taxon>
        <taxon>Metazoa</taxon>
        <taxon>Ecdysozoa</taxon>
        <taxon>Arthropoda</taxon>
        <taxon>Crustacea</taxon>
        <taxon>Multicrustacea</taxon>
        <taxon>Malacostraca</taxon>
        <taxon>Eumalacostraca</taxon>
        <taxon>Eucarida</taxon>
        <taxon>Decapoda</taxon>
        <taxon>Pleocyemata</taxon>
        <taxon>Brachyura</taxon>
        <taxon>Eubrachyura</taxon>
        <taxon>Portunoidea</taxon>
        <taxon>Portunidae</taxon>
        <taxon>Portuninae</taxon>
        <taxon>Portunus</taxon>
    </lineage>
</organism>
<dbReference type="EMBL" id="VSRR010025937">
    <property type="protein sequence ID" value="MPC67230.1"/>
    <property type="molecule type" value="Genomic_DNA"/>
</dbReference>
<reference evidence="2 3" key="1">
    <citation type="submission" date="2019-05" db="EMBL/GenBank/DDBJ databases">
        <title>Another draft genome of Portunus trituberculatus and its Hox gene families provides insights of decapod evolution.</title>
        <authorList>
            <person name="Jeong J.-H."/>
            <person name="Song I."/>
            <person name="Kim S."/>
            <person name="Choi T."/>
            <person name="Kim D."/>
            <person name="Ryu S."/>
            <person name="Kim W."/>
        </authorList>
    </citation>
    <scope>NUCLEOTIDE SEQUENCE [LARGE SCALE GENOMIC DNA]</scope>
    <source>
        <tissue evidence="2">Muscle</tissue>
    </source>
</reference>
<evidence type="ECO:0000256" key="1">
    <source>
        <dbReference type="SAM" id="MobiDB-lite"/>
    </source>
</evidence>
<sequence>MHSRECQTELTSWTWAKTQLVIVHALGKNDHARSGNGPCPPVSGDSIRRIHVMTIKLVWSVGGCSTKQQMSRENAASRHDRSQREDPILDPVDCLNVMIRKILMNSLYQLSEEVREGRLGKRASGAPDHEEQTASERLVRMNLWGSGLDGVSVLATKSGR</sequence>
<gene>
    <name evidence="2" type="ORF">E2C01_061400</name>
</gene>
<evidence type="ECO:0000313" key="2">
    <source>
        <dbReference type="EMBL" id="MPC67230.1"/>
    </source>
</evidence>
<dbReference type="AlphaFoldDB" id="A0A5B7H539"/>
<name>A0A5B7H539_PORTR</name>
<feature type="compositionally biased region" description="Basic and acidic residues" evidence="1">
    <location>
        <begin position="75"/>
        <end position="87"/>
    </location>
</feature>
<keyword evidence="3" id="KW-1185">Reference proteome</keyword>
<evidence type="ECO:0000313" key="3">
    <source>
        <dbReference type="Proteomes" id="UP000324222"/>
    </source>
</evidence>
<proteinExistence type="predicted"/>
<accession>A0A5B7H539</accession>
<dbReference type="Proteomes" id="UP000324222">
    <property type="component" value="Unassembled WGS sequence"/>
</dbReference>